<dbReference type="Pfam" id="PF10326">
    <property type="entry name" value="7TM_GPCR_Str"/>
    <property type="match status" value="2"/>
</dbReference>
<dbReference type="PANTHER" id="PTHR22943">
    <property type="entry name" value="7-TRANSMEMBRANE DOMAIN RECEPTOR C.ELEGANS"/>
    <property type="match status" value="1"/>
</dbReference>
<dbReference type="AlphaFoldDB" id="A0AAV5U736"/>
<feature type="transmembrane region" description="Helical" evidence="1">
    <location>
        <begin position="390"/>
        <end position="409"/>
    </location>
</feature>
<feature type="transmembrane region" description="Helical" evidence="1">
    <location>
        <begin position="551"/>
        <end position="578"/>
    </location>
</feature>
<feature type="transmembrane region" description="Helical" evidence="1">
    <location>
        <begin position="808"/>
        <end position="833"/>
    </location>
</feature>
<proteinExistence type="predicted"/>
<feature type="transmembrane region" description="Helical" evidence="1">
    <location>
        <begin position="354"/>
        <end position="378"/>
    </location>
</feature>
<gene>
    <name evidence="2" type="ORF">PENTCL1PPCAC_24452</name>
</gene>
<dbReference type="InterPro" id="IPR019428">
    <property type="entry name" value="7TM_GPCR_serpentine_rcpt_Str"/>
</dbReference>
<feature type="transmembrane region" description="Helical" evidence="1">
    <location>
        <begin position="201"/>
        <end position="224"/>
    </location>
</feature>
<dbReference type="PANTHER" id="PTHR22943:SF248">
    <property type="entry name" value="SEVEN TM RECEPTOR"/>
    <property type="match status" value="1"/>
</dbReference>
<feature type="transmembrane region" description="Helical" evidence="1">
    <location>
        <begin position="283"/>
        <end position="308"/>
    </location>
</feature>
<accession>A0AAV5U736</accession>
<evidence type="ECO:0000313" key="3">
    <source>
        <dbReference type="Proteomes" id="UP001432027"/>
    </source>
</evidence>
<keyword evidence="1" id="KW-0812">Transmembrane</keyword>
<feature type="transmembrane region" description="Helical" evidence="1">
    <location>
        <begin position="668"/>
        <end position="687"/>
    </location>
</feature>
<feature type="transmembrane region" description="Helical" evidence="1">
    <location>
        <begin position="249"/>
        <end position="277"/>
    </location>
</feature>
<name>A0AAV5U736_9BILA</name>
<feature type="non-terminal residue" evidence="2">
    <location>
        <position position="849"/>
    </location>
</feature>
<feature type="transmembrane region" description="Helical" evidence="1">
    <location>
        <begin position="80"/>
        <end position="97"/>
    </location>
</feature>
<evidence type="ECO:0000313" key="2">
    <source>
        <dbReference type="EMBL" id="GMT02278.1"/>
    </source>
</evidence>
<feature type="transmembrane region" description="Helical" evidence="1">
    <location>
        <begin position="505"/>
        <end position="530"/>
    </location>
</feature>
<feature type="transmembrane region" description="Helical" evidence="1">
    <location>
        <begin position="415"/>
        <end position="435"/>
    </location>
</feature>
<keyword evidence="1" id="KW-1133">Transmembrane helix</keyword>
<keyword evidence="3" id="KW-1185">Reference proteome</keyword>
<feature type="transmembrane region" description="Helical" evidence="1">
    <location>
        <begin position="103"/>
        <end position="130"/>
    </location>
</feature>
<evidence type="ECO:0008006" key="4">
    <source>
        <dbReference type="Google" id="ProtNLM"/>
    </source>
</evidence>
<reference evidence="2" key="1">
    <citation type="submission" date="2023-10" db="EMBL/GenBank/DDBJ databases">
        <title>Genome assembly of Pristionchus species.</title>
        <authorList>
            <person name="Yoshida K."/>
            <person name="Sommer R.J."/>
        </authorList>
    </citation>
    <scope>NUCLEOTIDE SEQUENCE</scope>
    <source>
        <strain evidence="2">RS0144</strain>
    </source>
</reference>
<feature type="transmembrane region" description="Helical" evidence="1">
    <location>
        <begin position="142"/>
        <end position="160"/>
    </location>
</feature>
<dbReference type="InterPro" id="IPR019422">
    <property type="entry name" value="7TM_GPCR_serpentine_rcpt_Srh"/>
</dbReference>
<keyword evidence="1" id="KW-0472">Membrane</keyword>
<feature type="transmembrane region" description="Helical" evidence="1">
    <location>
        <begin position="584"/>
        <end position="609"/>
    </location>
</feature>
<protein>
    <recommendedName>
        <fullName evidence="4">G protein-coupled receptor</fullName>
    </recommendedName>
</protein>
<evidence type="ECO:0000256" key="1">
    <source>
        <dbReference type="SAM" id="Phobius"/>
    </source>
</evidence>
<organism evidence="2 3">
    <name type="scientific">Pristionchus entomophagus</name>
    <dbReference type="NCBI Taxonomy" id="358040"/>
    <lineage>
        <taxon>Eukaryota</taxon>
        <taxon>Metazoa</taxon>
        <taxon>Ecdysozoa</taxon>
        <taxon>Nematoda</taxon>
        <taxon>Chromadorea</taxon>
        <taxon>Rhabditida</taxon>
        <taxon>Rhabditina</taxon>
        <taxon>Diplogasteromorpha</taxon>
        <taxon>Diplogasteroidea</taxon>
        <taxon>Neodiplogasteridae</taxon>
        <taxon>Pristionchus</taxon>
    </lineage>
</organism>
<feature type="transmembrane region" description="Helical" evidence="1">
    <location>
        <begin position="329"/>
        <end position="348"/>
    </location>
</feature>
<sequence>MSAWPAIIRTVDSFEGTLSFGRRTYTIRNSGCYTQLDCHIFSMEYSANLLAYRICITITSIQGLLISGVVTALANTVHLFHYNHFLVLVFGLVAIISQSVGHFFIYFSLMTTACVWMLIPGSCLLQYFSLCKPYFSNTRKLSISYGLCLAMLAWSTPYLLNFYPSPDFDETVLQSHNPPNCDAFVALGGVLMPSEEHPKGIANFAAECIIPTYIISYGTFAFCVHKSRQALSAFEVKLSEKTLTMHRRFLILLAMQNLVPLVVLSVPFTIFFIVVIGGYGMGLITLIMSFSYWTLPIIQGSVALKFVLQVNGRLKMALWPGVIRLVDNIEGAIGTAINCVLIYLLWSRNYSHNLLAYRICITITAVQGVLVSGVVVFLSNMIHLFQYENFIIIVYGFIATLDESFGHFLMYSSFYSTFSVFQCIPGSCFIQYFALCKPHFKTLQRFLYSYALCIAMLLWSTPYFLSFHTTRSFDDLVRDIHQPGCEPFVAIGGQLMPTEDHPKAMVNFAVECVIPTYAISYGTFAMCVMKCRKVIFNVKISDKTLAMHRKFLIMLAMQNLLPLIVLSIPVGIFILAVVCGLPMGAMTLVLSFSYWTLPIIQGSVALMFVQRVNCNASTHHTKSLSSFGRFLIYSSFYSTFSVFQCIPGSCLIQFFALCKPHLNTWKRFLYSYAICAAMLLWSTPYFLSFHPANSFDDLVRDIHQPGCEPFVAIGGLLMPSQDHSKAMINFAVECVMPTYAISYGTFAVCVMKCRKVLSSLNVKLSEKTLAMHRKFLIMLALQNLLPLIVLSLPVGIFILAVVGGLPMGAMTLVLSFSYWTLPIIQGSVALLFVQRVATNTSTDRTKSFS</sequence>
<comment type="caution">
    <text evidence="2">The sequence shown here is derived from an EMBL/GenBank/DDBJ whole genome shotgun (WGS) entry which is preliminary data.</text>
</comment>
<dbReference type="Pfam" id="PF10318">
    <property type="entry name" value="7TM_GPCR_Srh"/>
    <property type="match status" value="1"/>
</dbReference>
<feature type="transmembrane region" description="Helical" evidence="1">
    <location>
        <begin position="447"/>
        <end position="465"/>
    </location>
</feature>
<feature type="transmembrane region" description="Helical" evidence="1">
    <location>
        <begin position="775"/>
        <end position="802"/>
    </location>
</feature>
<feature type="transmembrane region" description="Helical" evidence="1">
    <location>
        <begin position="50"/>
        <end position="73"/>
    </location>
</feature>
<dbReference type="EMBL" id="BTSX01000005">
    <property type="protein sequence ID" value="GMT02278.1"/>
    <property type="molecule type" value="Genomic_DNA"/>
</dbReference>
<dbReference type="Proteomes" id="UP001432027">
    <property type="component" value="Unassembled WGS sequence"/>
</dbReference>